<evidence type="ECO:0000313" key="3">
    <source>
        <dbReference type="EMBL" id="CAI9914130.1"/>
    </source>
</evidence>
<proteinExistence type="predicted"/>
<feature type="compositionally biased region" description="Polar residues" evidence="1">
    <location>
        <begin position="360"/>
        <end position="370"/>
    </location>
</feature>
<feature type="domain" description="GYF" evidence="2">
    <location>
        <begin position="158"/>
        <end position="214"/>
    </location>
</feature>
<dbReference type="InterPro" id="IPR003169">
    <property type="entry name" value="GYF"/>
</dbReference>
<feature type="region of interest" description="Disordered" evidence="1">
    <location>
        <begin position="45"/>
        <end position="159"/>
    </location>
</feature>
<dbReference type="InterPro" id="IPR035445">
    <property type="entry name" value="GYF-like_dom_sf"/>
</dbReference>
<accession>A0AA86N752</accession>
<name>A0AA86N752_9EUKA</name>
<gene>
    <name evidence="3" type="ORF">HINF_LOCUS1775</name>
    <name evidence="4" type="ORF">HINF_LOCUS23145</name>
</gene>
<protein>
    <submittedName>
        <fullName evidence="3">GYF domain</fullName>
    </submittedName>
    <submittedName>
        <fullName evidence="4">GYF_domain</fullName>
    </submittedName>
</protein>
<dbReference type="SMART" id="SM00444">
    <property type="entry name" value="GYF"/>
    <property type="match status" value="1"/>
</dbReference>
<feature type="compositionally biased region" description="Basic and acidic residues" evidence="1">
    <location>
        <begin position="93"/>
        <end position="106"/>
    </location>
</feature>
<evidence type="ECO:0000313" key="4">
    <source>
        <dbReference type="EMBL" id="CAL6012102.1"/>
    </source>
</evidence>
<feature type="region of interest" description="Disordered" evidence="1">
    <location>
        <begin position="219"/>
        <end position="242"/>
    </location>
</feature>
<dbReference type="EMBL" id="CATOUU010000042">
    <property type="protein sequence ID" value="CAI9914130.1"/>
    <property type="molecule type" value="Genomic_DNA"/>
</dbReference>
<dbReference type="Pfam" id="PF02213">
    <property type="entry name" value="GYF"/>
    <property type="match status" value="1"/>
</dbReference>
<feature type="compositionally biased region" description="Polar residues" evidence="1">
    <location>
        <begin position="269"/>
        <end position="278"/>
    </location>
</feature>
<keyword evidence="5" id="KW-1185">Reference proteome</keyword>
<reference evidence="4 5" key="2">
    <citation type="submission" date="2024-07" db="EMBL/GenBank/DDBJ databases">
        <authorList>
            <person name="Akdeniz Z."/>
        </authorList>
    </citation>
    <scope>NUCLEOTIDE SEQUENCE [LARGE SCALE GENOMIC DNA]</scope>
</reference>
<dbReference type="Proteomes" id="UP001642409">
    <property type="component" value="Unassembled WGS sequence"/>
</dbReference>
<feature type="region of interest" description="Disordered" evidence="1">
    <location>
        <begin position="360"/>
        <end position="421"/>
    </location>
</feature>
<feature type="compositionally biased region" description="Polar residues" evidence="1">
    <location>
        <begin position="109"/>
        <end position="129"/>
    </location>
</feature>
<feature type="region of interest" description="Disordered" evidence="1">
    <location>
        <begin position="269"/>
        <end position="308"/>
    </location>
</feature>
<dbReference type="SUPFAM" id="SSF55277">
    <property type="entry name" value="GYF domain"/>
    <property type="match status" value="1"/>
</dbReference>
<evidence type="ECO:0000259" key="2">
    <source>
        <dbReference type="PROSITE" id="PS50829"/>
    </source>
</evidence>
<reference evidence="3" key="1">
    <citation type="submission" date="2023-06" db="EMBL/GenBank/DDBJ databases">
        <authorList>
            <person name="Kurt Z."/>
        </authorList>
    </citation>
    <scope>NUCLEOTIDE SEQUENCE</scope>
</reference>
<sequence>MSRNNLEEQNDDVEQLNPKIQINAEKPADANTLDVNVEIIADQVTGQISTKQDSQKTGNGEAQTQQNDNSESEDQIFEQNKDSEPETQINHSENNEARKSKTDPHEINVQLSKDQLIKQNEPTITNPLDKQNEPKENDSEPETQINNSPEKENPPINKNDWFYLDLNDQIQGPFSTKQMNKWNSKGKLFENMLIKRMNFQFNLQKEQQYLPFLFRDKGKTQEKKKEPDFAQVGNKHEDDLKNDEGDKLQAVEVEINAQMKQNVTNKDPQIQMQQQIPKNETIPKETQDVENPEAENNMAGKPKTNKANSYLFDDSFELPDITYEPAKQNQQQQGDHQTQDNYNAGAIANAQTSAYTYSTYNEQQQQQSKYHVNAQEKDKQQYSDNNKSISYYRYDESRDESQSDSQQQQIEQSTSPQTESKKWAESQWAAYKDAVFKAIKQCFHIEFETLKEAIIHHRIQTVGGVKKDGDEYVLDDTIKPTKIYLKFKQIASDCNSTKNECNKQFFQLQQKVLDKWPEEKLTEIEARINELWIEIHGPDINTKKQIIQERIDLEFHPIQQVQYRYKQITNKIDNIFKKLK</sequence>
<comment type="caution">
    <text evidence="3">The sequence shown here is derived from an EMBL/GenBank/DDBJ whole genome shotgun (WGS) entry which is preliminary data.</text>
</comment>
<evidence type="ECO:0000313" key="5">
    <source>
        <dbReference type="Proteomes" id="UP001642409"/>
    </source>
</evidence>
<organism evidence="3">
    <name type="scientific">Hexamita inflata</name>
    <dbReference type="NCBI Taxonomy" id="28002"/>
    <lineage>
        <taxon>Eukaryota</taxon>
        <taxon>Metamonada</taxon>
        <taxon>Diplomonadida</taxon>
        <taxon>Hexamitidae</taxon>
        <taxon>Hexamitinae</taxon>
        <taxon>Hexamita</taxon>
    </lineage>
</organism>
<feature type="region of interest" description="Disordered" evidence="1">
    <location>
        <begin position="1"/>
        <end position="31"/>
    </location>
</feature>
<feature type="compositionally biased region" description="Low complexity" evidence="1">
    <location>
        <begin position="403"/>
        <end position="418"/>
    </location>
</feature>
<dbReference type="Gene3D" id="3.30.1490.40">
    <property type="match status" value="1"/>
</dbReference>
<dbReference type="AlphaFoldDB" id="A0AA86N752"/>
<dbReference type="PROSITE" id="PS50829">
    <property type="entry name" value="GYF"/>
    <property type="match status" value="1"/>
</dbReference>
<feature type="compositionally biased region" description="Polar residues" evidence="1">
    <location>
        <begin position="45"/>
        <end position="69"/>
    </location>
</feature>
<dbReference type="EMBL" id="CAXDID020000065">
    <property type="protein sequence ID" value="CAL6012102.1"/>
    <property type="molecule type" value="Genomic_DNA"/>
</dbReference>
<evidence type="ECO:0000256" key="1">
    <source>
        <dbReference type="SAM" id="MobiDB-lite"/>
    </source>
</evidence>